<dbReference type="RefSeq" id="XP_049314450.1">
    <property type="nucleotide sequence ID" value="XM_049458493.1"/>
</dbReference>
<keyword evidence="2" id="KW-1185">Reference proteome</keyword>
<gene>
    <name evidence="3" type="primary">LOC125778878</name>
</gene>
<dbReference type="PANTHER" id="PTHR33324:SF2">
    <property type="entry name" value="MYB_SANT-LIKE DNA-BINDING DOMAIN-CONTAINING PROTEIN"/>
    <property type="match status" value="1"/>
</dbReference>
<organism evidence="2 3">
    <name type="scientific">Bactrocera dorsalis</name>
    <name type="common">Oriental fruit fly</name>
    <name type="synonym">Dacus dorsalis</name>
    <dbReference type="NCBI Taxonomy" id="27457"/>
    <lineage>
        <taxon>Eukaryota</taxon>
        <taxon>Metazoa</taxon>
        <taxon>Ecdysozoa</taxon>
        <taxon>Arthropoda</taxon>
        <taxon>Hexapoda</taxon>
        <taxon>Insecta</taxon>
        <taxon>Pterygota</taxon>
        <taxon>Neoptera</taxon>
        <taxon>Endopterygota</taxon>
        <taxon>Diptera</taxon>
        <taxon>Brachycera</taxon>
        <taxon>Muscomorpha</taxon>
        <taxon>Tephritoidea</taxon>
        <taxon>Tephritidae</taxon>
        <taxon>Bactrocera</taxon>
        <taxon>Bactrocera</taxon>
    </lineage>
</organism>
<evidence type="ECO:0000313" key="3">
    <source>
        <dbReference type="RefSeq" id="XP_049314450.1"/>
    </source>
</evidence>
<feature type="coiled-coil region" evidence="1">
    <location>
        <begin position="216"/>
        <end position="250"/>
    </location>
</feature>
<proteinExistence type="predicted"/>
<keyword evidence="1" id="KW-0175">Coiled coil</keyword>
<dbReference type="GeneID" id="125778878"/>
<sequence length="283" mass="32387">MEEKKRSRINGTFRWTERQTKDLLNIIVENVKANPEQFEKPTAQKFYDHITKNACTLNSIKWDIMRTKMRHLKTSFSSALKWKGQAGAGLLESGDVKSVEDYIKKMCPFYDALYAIFDHRVNVQPPAIYESTMPVSLLDTFEVDALMENDRETFSTSLPESPLASPTVVLPSTSESVASPSALSIATSACTQNTTTPKRNLKRPQNSNPFALLFEIQSKKLELESQKLEFEKEKEQNKFMLQKLQLEKEERIEMEKIILEHERLSSVDTSNKKMLDEEPLAGT</sequence>
<reference evidence="3" key="1">
    <citation type="submission" date="2025-08" db="UniProtKB">
        <authorList>
            <consortium name="RefSeq"/>
        </authorList>
    </citation>
    <scope>IDENTIFICATION</scope>
    <source>
        <tissue evidence="3">Adult</tissue>
    </source>
</reference>
<dbReference type="PANTHER" id="PTHR33324">
    <property type="entry name" value="EXPRESSED PROTEIN"/>
    <property type="match status" value="1"/>
</dbReference>
<accession>A0ABM3JYZ8</accession>
<protein>
    <submittedName>
        <fullName evidence="3">Uncharacterized protein LOC125778878</fullName>
    </submittedName>
</protein>
<evidence type="ECO:0000256" key="1">
    <source>
        <dbReference type="SAM" id="Coils"/>
    </source>
</evidence>
<name>A0ABM3JYZ8_BACDO</name>
<dbReference type="Proteomes" id="UP001652620">
    <property type="component" value="Chromosome 5"/>
</dbReference>
<evidence type="ECO:0000313" key="2">
    <source>
        <dbReference type="Proteomes" id="UP001652620"/>
    </source>
</evidence>